<evidence type="ECO:0000259" key="3">
    <source>
        <dbReference type="Pfam" id="PF05170"/>
    </source>
</evidence>
<feature type="transmembrane region" description="Helical" evidence="2">
    <location>
        <begin position="7"/>
        <end position="30"/>
    </location>
</feature>
<sequence>MKRWQRITLWSAGAVVALLLVLWLGLTFYIRQHKAALLKQITEKFNDRITGALEIRDIHPSLFRSFPNISLSLEGVTLRDSLWQQHRHTLLEAKNIFVKINTLALLKRKTDIRQITLSDASIYLFTDSSGYSNTRVFRSSRQKSRRSGRTDMARFQLENVRLIIDNRQKHKHFQIAFPALKGITQPTDSGWTGKMEWHARIQDFSFNVQKGSYLKNKALRGSLTLQYNRVLRRLQLERQRITIDRQPLLLSAVFDFARQPVAFTLHIDAPGLPIPAAAAMLPPNISRHLDSLSFQKPLDVQADIRGRMQYPDTPLVRVRWKTTDNTLSAYGIALQQCSFEGFFYNEVTPGYGHNDPNSEISLQHFRAVCWNIPLRADTLNIRNLKHPRLSSHLYSDFPLSALNDPGSGSPFRFDGGHARMDLRYSGGLEAKDTVPPQINGSINIEKGALSYLPRNMTLKDFSALLDFRGQDLFLRQIKLQSNKSTLQMDGTVRNLTSLYFNAPEKLVLDWNIRSPLVDLNEFRSFLQPRRHTAGTRKGRNNSTNRIVSQLNVVMEACNVNMQLQVDRLTYRQFTAGNVRAGIALTGSGVRLQQIALSHAGGTMLVSGNVQPQGKGNRFDLNARLQGVHVDQLFRAFENFGLKSLTGDNLRGTLSATAKIRGGLSDQAGIVPHSLYGTVAFDLRNGALLHFAPLENIGTFVFRKRNLSEVTFDELKNTFELKGNKIIIPSMRIASSALNMDVGGVYGLPTGTDISIDVPLRNPQKDELALSDNEDNGKRKRRRGKGIVVHLRATDGEDGKVKIGLSSAKRSVNYPATNSN</sequence>
<keyword evidence="2" id="KW-0472">Membrane</keyword>
<dbReference type="InterPro" id="IPR007844">
    <property type="entry name" value="AsmA"/>
</dbReference>
<dbReference type="PANTHER" id="PTHR30441:SF8">
    <property type="entry name" value="DUF748 DOMAIN-CONTAINING PROTEIN"/>
    <property type="match status" value="1"/>
</dbReference>
<dbReference type="RefSeq" id="WP_344975716.1">
    <property type="nucleotide sequence ID" value="NZ_BAABFN010000001.1"/>
</dbReference>
<dbReference type="EMBL" id="BAABFN010000001">
    <property type="protein sequence ID" value="GAA4304008.1"/>
    <property type="molecule type" value="Genomic_DNA"/>
</dbReference>
<organism evidence="4 5">
    <name type="scientific">Compostibacter hankyongensis</name>
    <dbReference type="NCBI Taxonomy" id="1007089"/>
    <lineage>
        <taxon>Bacteria</taxon>
        <taxon>Pseudomonadati</taxon>
        <taxon>Bacteroidota</taxon>
        <taxon>Chitinophagia</taxon>
        <taxon>Chitinophagales</taxon>
        <taxon>Chitinophagaceae</taxon>
        <taxon>Compostibacter</taxon>
    </lineage>
</organism>
<evidence type="ECO:0000313" key="4">
    <source>
        <dbReference type="EMBL" id="GAA4304008.1"/>
    </source>
</evidence>
<feature type="region of interest" description="Disordered" evidence="1">
    <location>
        <begin position="764"/>
        <end position="785"/>
    </location>
</feature>
<reference evidence="5" key="1">
    <citation type="journal article" date="2019" name="Int. J. Syst. Evol. Microbiol.">
        <title>The Global Catalogue of Microorganisms (GCM) 10K type strain sequencing project: providing services to taxonomists for standard genome sequencing and annotation.</title>
        <authorList>
            <consortium name="The Broad Institute Genomics Platform"/>
            <consortium name="The Broad Institute Genome Sequencing Center for Infectious Disease"/>
            <person name="Wu L."/>
            <person name="Ma J."/>
        </authorList>
    </citation>
    <scope>NUCLEOTIDE SEQUENCE [LARGE SCALE GENOMIC DNA]</scope>
    <source>
        <strain evidence="5">JCM 17664</strain>
    </source>
</reference>
<comment type="caution">
    <text evidence="4">The sequence shown here is derived from an EMBL/GenBank/DDBJ whole genome shotgun (WGS) entry which is preliminary data.</text>
</comment>
<gene>
    <name evidence="4" type="ORF">GCM10023143_07990</name>
</gene>
<feature type="domain" description="AsmA" evidence="3">
    <location>
        <begin position="1"/>
        <end position="175"/>
    </location>
</feature>
<evidence type="ECO:0000313" key="5">
    <source>
        <dbReference type="Proteomes" id="UP001501207"/>
    </source>
</evidence>
<evidence type="ECO:0000256" key="2">
    <source>
        <dbReference type="SAM" id="Phobius"/>
    </source>
</evidence>
<keyword evidence="5" id="KW-1185">Reference proteome</keyword>
<dbReference type="Pfam" id="PF05170">
    <property type="entry name" value="AsmA"/>
    <property type="match status" value="2"/>
</dbReference>
<evidence type="ECO:0000256" key="1">
    <source>
        <dbReference type="SAM" id="MobiDB-lite"/>
    </source>
</evidence>
<keyword evidence="2" id="KW-0812">Transmembrane</keyword>
<dbReference type="InterPro" id="IPR052894">
    <property type="entry name" value="AsmA-related"/>
</dbReference>
<keyword evidence="2" id="KW-1133">Transmembrane helix</keyword>
<dbReference type="Proteomes" id="UP001501207">
    <property type="component" value="Unassembled WGS sequence"/>
</dbReference>
<feature type="domain" description="AsmA" evidence="3">
    <location>
        <begin position="416"/>
        <end position="688"/>
    </location>
</feature>
<accession>A0ABP8FHS6</accession>
<name>A0ABP8FHS6_9BACT</name>
<dbReference type="PANTHER" id="PTHR30441">
    <property type="entry name" value="DUF748 DOMAIN-CONTAINING PROTEIN"/>
    <property type="match status" value="1"/>
</dbReference>
<proteinExistence type="predicted"/>
<protein>
    <submittedName>
        <fullName evidence="4">AsmA-like C-terminal region-containing protein</fullName>
    </submittedName>
</protein>